<dbReference type="Proteomes" id="UP000248044">
    <property type="component" value="Chromosome"/>
</dbReference>
<keyword evidence="1" id="KW-0472">Membrane</keyword>
<feature type="transmembrane region" description="Helical" evidence="1">
    <location>
        <begin position="451"/>
        <end position="473"/>
    </location>
</feature>
<organism evidence="2 3">
    <name type="scientific">Acidianus brierleyi</name>
    <dbReference type="NCBI Taxonomy" id="41673"/>
    <lineage>
        <taxon>Archaea</taxon>
        <taxon>Thermoproteota</taxon>
        <taxon>Thermoprotei</taxon>
        <taxon>Sulfolobales</taxon>
        <taxon>Sulfolobaceae</taxon>
        <taxon>Acidianus</taxon>
    </lineage>
</organism>
<proteinExistence type="predicted"/>
<keyword evidence="3" id="KW-1185">Reference proteome</keyword>
<evidence type="ECO:0000256" key="1">
    <source>
        <dbReference type="SAM" id="Phobius"/>
    </source>
</evidence>
<gene>
    <name evidence="2" type="ORF">DFR85_05215</name>
</gene>
<evidence type="ECO:0008006" key="4">
    <source>
        <dbReference type="Google" id="ProtNLM"/>
    </source>
</evidence>
<evidence type="ECO:0000313" key="2">
    <source>
        <dbReference type="EMBL" id="AWR94085.1"/>
    </source>
</evidence>
<reference evidence="2 3" key="1">
    <citation type="submission" date="2018-05" db="EMBL/GenBank/DDBJ databases">
        <title>Complete Genome Sequences of Extremely Thermoacidophilic, Metal-Mobilizing Type-Strain Members of the Archaeal Family Sulfolobaceae: Acidianus brierleyi DSM-1651T, Acidianus sulfidivorans DSM-18786T, Metallosphaera hakonensis DSM-7519T, and Metallosphaera prunae DSM-10039T.</title>
        <authorList>
            <person name="Counts J.A."/>
            <person name="Kelly R.M."/>
        </authorList>
    </citation>
    <scope>NUCLEOTIDE SEQUENCE [LARGE SCALE GENOMIC DNA]</scope>
    <source>
        <strain evidence="2 3">DSM 1651</strain>
    </source>
</reference>
<accession>A0A2U9IDJ0</accession>
<name>A0A2U9IDJ0_9CREN</name>
<dbReference type="KEGG" id="abri:DFR85_05215"/>
<protein>
    <recommendedName>
        <fullName evidence="4">Thermopsin</fullName>
    </recommendedName>
</protein>
<keyword evidence="1" id="KW-0812">Transmembrane</keyword>
<dbReference type="AlphaFoldDB" id="A0A2U9IDJ0"/>
<keyword evidence="1" id="KW-1133">Transmembrane helix</keyword>
<evidence type="ECO:0000313" key="3">
    <source>
        <dbReference type="Proteomes" id="UP000248044"/>
    </source>
</evidence>
<dbReference type="EMBL" id="CP029289">
    <property type="protein sequence ID" value="AWR94085.1"/>
    <property type="molecule type" value="Genomic_DNA"/>
</dbReference>
<sequence>MLSAMYNITTLHTISISEINDYTKKISNITNISSPELVFWNTSYPKISPIPFNNTNVNISSIRFIINKNFTYSNNTIYKGYPFYIEKIYSISNKIVKGNWTETPYTIFNINYSDFYYNYKSDNMSFNIKSNYILIKSNLSYQFLIWNISKLLNNFTINLIGRFSQDNLAPSILLGYNINNKTSLVFYNYSSILVNLGKDNFVFSDTQKGIGYIGKDAQFNPQNEFNVSIEFYNNNNSLEITKEIINDTEYNIDLDTHFNWNDIKEIGIVLPLGTYLDLYNMSIDIYNPVYINKTYINWDTIIHPSTLVFTPIEPLTGNITVNSSVPLNIYVQLPDGKIEKYVSGPITFSKLFLKEENQLNVTINSIYVKNDFKTFIIIGKEIYTINKYSYNESYILGGIKIIFNSNSAIKILIYDFPYTIIELNGKETHNNTLILYPGDNTLYIIYSDQSIIPYSIFLSIMSYIVLSIAITIYKFKNYFLANKIFKLTKKS</sequence>